<comment type="caution">
    <text evidence="3">The sequence shown here is derived from an EMBL/GenBank/DDBJ whole genome shotgun (WGS) entry which is preliminary data.</text>
</comment>
<evidence type="ECO:0000313" key="4">
    <source>
        <dbReference type="Proteomes" id="UP001285908"/>
    </source>
</evidence>
<evidence type="ECO:0000313" key="3">
    <source>
        <dbReference type="EMBL" id="KAK3485314.1"/>
    </source>
</evidence>
<dbReference type="GeneID" id="87876916"/>
<name>A0AAJ0MM17_9PEZI</name>
<gene>
    <name evidence="3" type="ORF">B0T23DRAFT_408405</name>
</gene>
<dbReference type="Proteomes" id="UP001285908">
    <property type="component" value="Unassembled WGS sequence"/>
</dbReference>
<feature type="coiled-coil region" evidence="1">
    <location>
        <begin position="177"/>
        <end position="204"/>
    </location>
</feature>
<feature type="region of interest" description="Disordered" evidence="2">
    <location>
        <begin position="71"/>
        <end position="133"/>
    </location>
</feature>
<reference evidence="3 4" key="1">
    <citation type="journal article" date="2023" name="Mol. Phylogenet. Evol.">
        <title>Genome-scale phylogeny and comparative genomics of the fungal order Sordariales.</title>
        <authorList>
            <person name="Hensen N."/>
            <person name="Bonometti L."/>
            <person name="Westerberg I."/>
            <person name="Brannstrom I.O."/>
            <person name="Guillou S."/>
            <person name="Cros-Aarteil S."/>
            <person name="Calhoun S."/>
            <person name="Haridas S."/>
            <person name="Kuo A."/>
            <person name="Mondo S."/>
            <person name="Pangilinan J."/>
            <person name="Riley R."/>
            <person name="LaButti K."/>
            <person name="Andreopoulos B."/>
            <person name="Lipzen A."/>
            <person name="Chen C."/>
            <person name="Yan M."/>
            <person name="Daum C."/>
            <person name="Ng V."/>
            <person name="Clum A."/>
            <person name="Steindorff A."/>
            <person name="Ohm R.A."/>
            <person name="Martin F."/>
            <person name="Silar P."/>
            <person name="Natvig D.O."/>
            <person name="Lalanne C."/>
            <person name="Gautier V."/>
            <person name="Ament-Velasquez S.L."/>
            <person name="Kruys A."/>
            <person name="Hutchinson M.I."/>
            <person name="Powell A.J."/>
            <person name="Barry K."/>
            <person name="Miller A.N."/>
            <person name="Grigoriev I.V."/>
            <person name="Debuchy R."/>
            <person name="Gladieux P."/>
            <person name="Hiltunen Thoren M."/>
            <person name="Johannesson H."/>
        </authorList>
    </citation>
    <scope>NUCLEOTIDE SEQUENCE [LARGE SCALE GENOMIC DNA]</scope>
    <source>
        <strain evidence="3 4">FGSC 10403</strain>
    </source>
</reference>
<accession>A0AAJ0MM17</accession>
<organism evidence="3 4">
    <name type="scientific">Neurospora hispaniola</name>
    <dbReference type="NCBI Taxonomy" id="588809"/>
    <lineage>
        <taxon>Eukaryota</taxon>
        <taxon>Fungi</taxon>
        <taxon>Dikarya</taxon>
        <taxon>Ascomycota</taxon>
        <taxon>Pezizomycotina</taxon>
        <taxon>Sordariomycetes</taxon>
        <taxon>Sordariomycetidae</taxon>
        <taxon>Sordariales</taxon>
        <taxon>Sordariaceae</taxon>
        <taxon>Neurospora</taxon>
    </lineage>
</organism>
<evidence type="ECO:0000256" key="2">
    <source>
        <dbReference type="SAM" id="MobiDB-lite"/>
    </source>
</evidence>
<feature type="compositionally biased region" description="Low complexity" evidence="2">
    <location>
        <begin position="77"/>
        <end position="92"/>
    </location>
</feature>
<dbReference type="EMBL" id="JAULSX010000010">
    <property type="protein sequence ID" value="KAK3485314.1"/>
    <property type="molecule type" value="Genomic_DNA"/>
</dbReference>
<proteinExistence type="predicted"/>
<protein>
    <submittedName>
        <fullName evidence="3">Uncharacterized protein</fullName>
    </submittedName>
</protein>
<keyword evidence="1" id="KW-0175">Coiled coil</keyword>
<sequence>MKSGELHTWPLALLAFAHHRTPILPHTIPSFGTNTTQLLAPVLFLLPYPPCTGFYRNNCLDPRSRALVSPNESVSNSLLQSQQPAVSPSPSSRRNEVDEATQTTSVAEESDKPTTTSGTLPNPKISQDAQSGSLAGDIEKFSIRHFPVLRKELNRKIEERRLVNRSIRNSLARIEHCEKYVRILKTMEEELEAEKSKKFELLALFRQAEQRFIASIDDWEGMATTGRDCHIKGWHGTTWTKVPTPVP</sequence>
<evidence type="ECO:0000256" key="1">
    <source>
        <dbReference type="SAM" id="Coils"/>
    </source>
</evidence>
<dbReference type="AlphaFoldDB" id="A0AAJ0MM17"/>
<keyword evidence="4" id="KW-1185">Reference proteome</keyword>
<dbReference type="RefSeq" id="XP_062688218.1">
    <property type="nucleotide sequence ID" value="XM_062839294.1"/>
</dbReference>
<feature type="compositionally biased region" description="Polar residues" evidence="2">
    <location>
        <begin position="100"/>
        <end position="133"/>
    </location>
</feature>